<organism evidence="3">
    <name type="scientific">Gibberella zeae</name>
    <name type="common">Wheat head blight fungus</name>
    <name type="synonym">Fusarium graminearum</name>
    <dbReference type="NCBI Taxonomy" id="5518"/>
    <lineage>
        <taxon>Eukaryota</taxon>
        <taxon>Fungi</taxon>
        <taxon>Dikarya</taxon>
        <taxon>Ascomycota</taxon>
        <taxon>Pezizomycotina</taxon>
        <taxon>Sordariomycetes</taxon>
        <taxon>Hypocreomycetidae</taxon>
        <taxon>Hypocreales</taxon>
        <taxon>Nectriaceae</taxon>
        <taxon>Fusarium</taxon>
    </lineage>
</organism>
<evidence type="ECO:0000313" key="2">
    <source>
        <dbReference type="EMBL" id="CAG1985897.1"/>
    </source>
</evidence>
<dbReference type="EMBL" id="CAAKMV010000152">
    <property type="protein sequence ID" value="VIO61452.1"/>
    <property type="molecule type" value="Genomic_DNA"/>
</dbReference>
<evidence type="ECO:0000256" key="1">
    <source>
        <dbReference type="SAM" id="MobiDB-lite"/>
    </source>
</evidence>
<name>A0A4E9EFK9_GIBZA</name>
<gene>
    <name evidence="3" type="ORF">FUG_LOCUS431584</name>
    <name evidence="2" type="ORF">MDCFG202_LOCUS278140</name>
</gene>
<proteinExistence type="predicted"/>
<reference evidence="3" key="1">
    <citation type="submission" date="2019-04" db="EMBL/GenBank/DDBJ databases">
        <authorList>
            <person name="Melise S."/>
            <person name="Noan J."/>
            <person name="Okalmin O."/>
        </authorList>
    </citation>
    <scope>NUCLEOTIDE SEQUENCE</scope>
    <source>
        <strain evidence="3">FN9</strain>
    </source>
</reference>
<accession>A0A4E9EFK9</accession>
<reference evidence="2" key="2">
    <citation type="submission" date="2021-03" db="EMBL/GenBank/DDBJ databases">
        <authorList>
            <person name="Alouane T."/>
            <person name="Langin T."/>
            <person name="Bonhomme L."/>
        </authorList>
    </citation>
    <scope>NUCLEOTIDE SEQUENCE</scope>
    <source>
        <strain evidence="2">MDC_Fg202</strain>
    </source>
</reference>
<evidence type="ECO:0000313" key="3">
    <source>
        <dbReference type="EMBL" id="VIO61452.1"/>
    </source>
</evidence>
<feature type="region of interest" description="Disordered" evidence="1">
    <location>
        <begin position="1"/>
        <end position="20"/>
    </location>
</feature>
<dbReference type="AlphaFoldDB" id="A0A4E9EFK9"/>
<dbReference type="Proteomes" id="UP000746612">
    <property type="component" value="Unassembled WGS sequence"/>
</dbReference>
<sequence length="254" mass="28226">MSSEYTNKVPHNVLKSHVSKTNPKSTAALWNMAQYRKLGLALKKDPKANMIDLLSTKYPKQLESFKSSSSLVREIDPALPGPIPQCTHSLHISDLRFKLASTDPCTVVHELSTEVKGLLNLGNLTEAVIDLLHRGNILFQQPYVMVLKIGEAIAVKINHAVVTAEYRSLYYLEQHLPTFLAPRAHGLLRINSYSLLFTSFVPGVELEKAWPQMDEEEKPDISSDLNQALSLLRAIPFPYGTLYGGVSGEGCKDL</sequence>
<protein>
    <submittedName>
        <fullName evidence="3">Uncharacterized protein</fullName>
    </submittedName>
</protein>
<dbReference type="EMBL" id="CAJPIJ010000136">
    <property type="protein sequence ID" value="CAG1985897.1"/>
    <property type="molecule type" value="Genomic_DNA"/>
</dbReference>